<dbReference type="InterPro" id="IPR036388">
    <property type="entry name" value="WH-like_DNA-bd_sf"/>
</dbReference>
<dbReference type="PANTHER" id="PTHR12732:SF8">
    <property type="entry name" value="NUCLEAR MRNA EXPORT PROTEIN THP1"/>
    <property type="match status" value="1"/>
</dbReference>
<dbReference type="RefSeq" id="XP_023463113.1">
    <property type="nucleotide sequence ID" value="XM_023615283.1"/>
</dbReference>
<dbReference type="GeneID" id="35446271"/>
<evidence type="ECO:0000313" key="2">
    <source>
        <dbReference type="EMBL" id="PHZ09405.1"/>
    </source>
</evidence>
<feature type="domain" description="PCI" evidence="1">
    <location>
        <begin position="169"/>
        <end position="357"/>
    </location>
</feature>
<keyword evidence="3" id="KW-1185">Reference proteome</keyword>
<evidence type="ECO:0000259" key="1">
    <source>
        <dbReference type="PROSITE" id="PS50250"/>
    </source>
</evidence>
<organism evidence="2 3">
    <name type="scientific">Rhizopus microsporus ATCC 52813</name>
    <dbReference type="NCBI Taxonomy" id="1340429"/>
    <lineage>
        <taxon>Eukaryota</taxon>
        <taxon>Fungi</taxon>
        <taxon>Fungi incertae sedis</taxon>
        <taxon>Mucoromycota</taxon>
        <taxon>Mucoromycotina</taxon>
        <taxon>Mucoromycetes</taxon>
        <taxon>Mucorales</taxon>
        <taxon>Mucorineae</taxon>
        <taxon>Rhizopodaceae</taxon>
        <taxon>Rhizopus</taxon>
    </lineage>
</organism>
<reference evidence="2 3" key="1">
    <citation type="journal article" date="2016" name="Proc. Natl. Acad. Sci. U.S.A.">
        <title>Lipid metabolic changes in an early divergent fungus govern the establishment of a mutualistic symbiosis with endobacteria.</title>
        <authorList>
            <person name="Lastovetsky O.A."/>
            <person name="Gaspar M.L."/>
            <person name="Mondo S.J."/>
            <person name="LaButti K.M."/>
            <person name="Sandor L."/>
            <person name="Grigoriev I.V."/>
            <person name="Henry S.A."/>
            <person name="Pawlowska T.E."/>
        </authorList>
    </citation>
    <scope>NUCLEOTIDE SEQUENCE [LARGE SCALE GENOMIC DNA]</scope>
    <source>
        <strain evidence="2 3">ATCC 52813</strain>
    </source>
</reference>
<dbReference type="GO" id="GO:0016973">
    <property type="term" value="P:poly(A)+ mRNA export from nucleus"/>
    <property type="evidence" value="ECO:0007669"/>
    <property type="project" value="TreeGrafter"/>
</dbReference>
<dbReference type="PROSITE" id="PS50250">
    <property type="entry name" value="PCI"/>
    <property type="match status" value="1"/>
</dbReference>
<protein>
    <recommendedName>
        <fullName evidence="1">PCI domain-containing protein</fullName>
    </recommendedName>
</protein>
<proteinExistence type="predicted"/>
<dbReference type="GO" id="GO:0006368">
    <property type="term" value="P:transcription elongation by RNA polymerase II"/>
    <property type="evidence" value="ECO:0007669"/>
    <property type="project" value="TreeGrafter"/>
</dbReference>
<evidence type="ECO:0000313" key="3">
    <source>
        <dbReference type="Proteomes" id="UP000242254"/>
    </source>
</evidence>
<dbReference type="GO" id="GO:0000973">
    <property type="term" value="P:post-transcriptional tethering of RNA polymerase II gene DNA at nuclear periphery"/>
    <property type="evidence" value="ECO:0007669"/>
    <property type="project" value="TreeGrafter"/>
</dbReference>
<dbReference type="EMBL" id="KZ303858">
    <property type="protein sequence ID" value="PHZ09405.1"/>
    <property type="molecule type" value="Genomic_DNA"/>
</dbReference>
<sequence length="398" mass="46868">MSMEQIEEAVNSVLEDTSYSLAETTVNYLAAIQSFSCCDGRLYFDALSEFYSSLASLFSGQDTVFMVPLIVELSDYMVYLAFDVDMHYHFKSKAKKANVIARLLTRVFNIMLADRSPIGLSKRQGIFRVTNMAFKVYFKLNTTRLCQTFMSNIETGGVDLSLYPISDQVTYKYYLGRYALYDIRLQQAYDHLQFAFEHCGKDHWHNKRVILHYLIPAGIMLGYFPKKEYLIKYNLHNQYWPLIQALKKGDIASYLHHLYVYIDYFKGKYNVLLLRDRGIVLAWRCLVRRLYTIRKSIQATPFLTFNECVKAFNFAERTNRFTISEIECMLVSLVSQGYIRGYLHHQKQRLVLSKVNPFPPISKVRLYREKYNESLMTEYMEKEYPPIPEEIQMLIEER</sequence>
<dbReference type="GO" id="GO:0003690">
    <property type="term" value="F:double-stranded DNA binding"/>
    <property type="evidence" value="ECO:0007669"/>
    <property type="project" value="InterPro"/>
</dbReference>
<dbReference type="SMART" id="SM00753">
    <property type="entry name" value="PAM"/>
    <property type="match status" value="1"/>
</dbReference>
<dbReference type="InterPro" id="IPR045114">
    <property type="entry name" value="Csn12-like"/>
</dbReference>
<dbReference type="InterPro" id="IPR000717">
    <property type="entry name" value="PCI_dom"/>
</dbReference>
<gene>
    <name evidence="2" type="ORF">RHIMIDRAFT_46902</name>
</gene>
<dbReference type="GO" id="GO:0003723">
    <property type="term" value="F:RNA binding"/>
    <property type="evidence" value="ECO:0007669"/>
    <property type="project" value="InterPro"/>
</dbReference>
<dbReference type="AlphaFoldDB" id="A0A2G4SKW3"/>
<dbReference type="GO" id="GO:0070390">
    <property type="term" value="C:transcription export complex 2"/>
    <property type="evidence" value="ECO:0007669"/>
    <property type="project" value="TreeGrafter"/>
</dbReference>
<name>A0A2G4SKW3_RHIZD</name>
<dbReference type="Proteomes" id="UP000242254">
    <property type="component" value="Unassembled WGS sequence"/>
</dbReference>
<dbReference type="STRING" id="1340429.A0A2G4SKW3"/>
<accession>A0A2G4SKW3</accession>
<dbReference type="PANTHER" id="PTHR12732">
    <property type="entry name" value="UNCHARACTERIZED PROTEASOME COMPONENT REGION PCI-CONTAINING"/>
    <property type="match status" value="1"/>
</dbReference>
<dbReference type="Gene3D" id="1.10.10.10">
    <property type="entry name" value="Winged helix-like DNA-binding domain superfamily/Winged helix DNA-binding domain"/>
    <property type="match status" value="1"/>
</dbReference>
<dbReference type="Pfam" id="PF01399">
    <property type="entry name" value="PCI"/>
    <property type="match status" value="1"/>
</dbReference>